<protein>
    <recommendedName>
        <fullName evidence="1">DUF5624 domain-containing protein</fullName>
    </recommendedName>
</protein>
<name>A0ABM6I2F2_9HYPH</name>
<gene>
    <name evidence="2" type="ORF">B0E33_13910</name>
</gene>
<dbReference type="Proteomes" id="UP000188174">
    <property type="component" value="Chromosome"/>
</dbReference>
<accession>A0ABM6I2F2</accession>
<dbReference type="EMBL" id="CP019630">
    <property type="protein sequence ID" value="AQQ04541.1"/>
    <property type="molecule type" value="Genomic_DNA"/>
</dbReference>
<evidence type="ECO:0000259" key="1">
    <source>
        <dbReference type="Pfam" id="PF18538"/>
    </source>
</evidence>
<dbReference type="Pfam" id="PF18538">
    <property type="entry name" value="DUF5624"/>
    <property type="match status" value="1"/>
</dbReference>
<reference evidence="2 3" key="1">
    <citation type="submission" date="2017-02" db="EMBL/GenBank/DDBJ databases">
        <authorList>
            <person name="Jeong S."/>
        </authorList>
    </citation>
    <scope>NUCLEOTIDE SEQUENCE [LARGE SCALE GENOMIC DNA]</scope>
    <source>
        <strain evidence="2 3">RMAR6-6</strain>
    </source>
</reference>
<proteinExistence type="predicted"/>
<dbReference type="RefSeq" id="WP_077291514.1">
    <property type="nucleotide sequence ID" value="NZ_CP019630.1"/>
</dbReference>
<sequence length="459" mass="49727">MIARIVSQRGFDMRLYSVPVLALVLILGLALPLRAQSTDPCAAPPSVDSTFTCLFNIFPRSQGSADNPSIGWALAQVVAKNGGAGPIASDGPLVIVNGYGVFVYDGKQASAGKLLDHVLTRNDPATGFVQATALSHIGPALAYLAALKADNSPLFDKLLSDLETRIAHAASQLKLNPDWISKLEAHSWKERPDEINAMMTYGMWMALDYVQRVRTGKVKNFDARSVAEDFYNGGDKRYEVPFNNVMIGTFMLAALNSVQELQMMIANNSDTINWADARVVVHMPIGTNYGAGLTLSTNQLAAALPVLSDGKIGAENILIMPYAVAPCTKVSVITQCPLEVFTSDLNAATYGFYSQTAWLGVYNRTQIARNAFYNVDDIETVLSKQIPGDYPLTSADDIDAFMMRLKYSLINGDQLLSNSVGFWLPGALKANGWDTSTLKIPGVNAGFPKGVKRYPKPKS</sequence>
<keyword evidence="3" id="KW-1185">Reference proteome</keyword>
<feature type="domain" description="DUF5624" evidence="1">
    <location>
        <begin position="126"/>
        <end position="255"/>
    </location>
</feature>
<dbReference type="InterPro" id="IPR041132">
    <property type="entry name" value="DUF5624"/>
</dbReference>
<organism evidence="2 3">
    <name type="scientific">Roseibium algicola</name>
    <dbReference type="NCBI Taxonomy" id="2857014"/>
    <lineage>
        <taxon>Bacteria</taxon>
        <taxon>Pseudomonadati</taxon>
        <taxon>Pseudomonadota</taxon>
        <taxon>Alphaproteobacteria</taxon>
        <taxon>Hyphomicrobiales</taxon>
        <taxon>Stappiaceae</taxon>
        <taxon>Roseibium</taxon>
    </lineage>
</organism>
<evidence type="ECO:0000313" key="3">
    <source>
        <dbReference type="Proteomes" id="UP000188174"/>
    </source>
</evidence>
<evidence type="ECO:0000313" key="2">
    <source>
        <dbReference type="EMBL" id="AQQ04541.1"/>
    </source>
</evidence>